<protein>
    <submittedName>
        <fullName evidence="2">Uncharacterized protein</fullName>
    </submittedName>
</protein>
<evidence type="ECO:0000313" key="2">
    <source>
        <dbReference type="EMBL" id="CCQ46460.1"/>
    </source>
</evidence>
<dbReference type="RefSeq" id="WP_167344675.1">
    <property type="nucleotide sequence ID" value="NZ_CAQI01000044.1"/>
</dbReference>
<name>A0A024H2T6_9MICC</name>
<dbReference type="Proteomes" id="UP000035722">
    <property type="component" value="Unassembled WGS sequence"/>
</dbReference>
<accession>A0A024H2T6</accession>
<sequence length="51" mass="5532">MFLLNSLNLLLDGRPNEDGRSQNGASGTSAFPEGRLTSAAWEGWWHEEAAA</sequence>
<dbReference type="EMBL" id="CAQI01000044">
    <property type="protein sequence ID" value="CCQ46460.1"/>
    <property type="molecule type" value="Genomic_DNA"/>
</dbReference>
<dbReference type="STRING" id="861266.ARTSIC4J27_2423"/>
<keyword evidence="3" id="KW-1185">Reference proteome</keyword>
<evidence type="ECO:0000256" key="1">
    <source>
        <dbReference type="SAM" id="MobiDB-lite"/>
    </source>
</evidence>
<evidence type="ECO:0000313" key="3">
    <source>
        <dbReference type="Proteomes" id="UP000035722"/>
    </source>
</evidence>
<dbReference type="AlphaFoldDB" id="A0A024H2T6"/>
<organism evidence="2 3">
    <name type="scientific">Pseudarthrobacter siccitolerans</name>
    <dbReference type="NCBI Taxonomy" id="861266"/>
    <lineage>
        <taxon>Bacteria</taxon>
        <taxon>Bacillati</taxon>
        <taxon>Actinomycetota</taxon>
        <taxon>Actinomycetes</taxon>
        <taxon>Micrococcales</taxon>
        <taxon>Micrococcaceae</taxon>
        <taxon>Pseudarthrobacter</taxon>
    </lineage>
</organism>
<proteinExistence type="predicted"/>
<feature type="region of interest" description="Disordered" evidence="1">
    <location>
        <begin position="13"/>
        <end position="42"/>
    </location>
</feature>
<reference evidence="3" key="1">
    <citation type="journal article" date="2014" name="Genome Announc.">
        <title>Genome Sequence of Arthrobacter siccitolerans 4J27, a Xeroprotectant-Producing Desiccation-Tolerant Microorganism.</title>
        <authorList>
            <person name="Manzanera M."/>
            <person name="Santa-Cruz-Calvo L."/>
            <person name="Vilchez J.I."/>
            <person name="Garcia-Fontana C."/>
            <person name="Silva-Castro G.A."/>
            <person name="Calvo C."/>
            <person name="Gonzalez-Lopez J."/>
        </authorList>
    </citation>
    <scope>NUCLEOTIDE SEQUENCE [LARGE SCALE GENOMIC DNA]</scope>
    <source>
        <strain evidence="3">4J27</strain>
    </source>
</reference>
<comment type="caution">
    <text evidence="2">The sequence shown here is derived from an EMBL/GenBank/DDBJ whole genome shotgun (WGS) entry which is preliminary data.</text>
</comment>
<gene>
    <name evidence="2" type="ORF">ARTSIC4J27_2423</name>
</gene>